<proteinExistence type="predicted"/>
<reference evidence="2" key="1">
    <citation type="submission" date="2016-04" db="EMBL/GenBank/DDBJ databases">
        <authorList>
            <person name="Chen L."/>
            <person name="Zhuang W."/>
            <person name="Wang G."/>
        </authorList>
    </citation>
    <scope>NUCLEOTIDE SEQUENCE [LARGE SCALE GENOMIC DNA]</scope>
    <source>
        <strain evidence="2">17621</strain>
    </source>
</reference>
<keyword evidence="2" id="KW-1185">Reference proteome</keyword>
<name>A0A1V9F0R6_9BACT</name>
<accession>A0A1V9F0R6</accession>
<gene>
    <name evidence="1" type="ORF">A4H97_25465</name>
</gene>
<dbReference type="RefSeq" id="WP_081198154.1">
    <property type="nucleotide sequence ID" value="NZ_FOCZ01000013.1"/>
</dbReference>
<dbReference type="OrthoDB" id="676603at2"/>
<comment type="caution">
    <text evidence="1">The sequence shown here is derived from an EMBL/GenBank/DDBJ whole genome shotgun (WGS) entry which is preliminary data.</text>
</comment>
<protein>
    <submittedName>
        <fullName evidence="1">Uncharacterized protein</fullName>
    </submittedName>
</protein>
<sequence length="80" mass="9447">MWKPLISMQRVNSGDKIRYLHPDVKKAETLFKVVKTDEHYFELLPAVDEADLPRSLFATKIVRYFDIGYTIQIEVWDDCV</sequence>
<organism evidence="1 2">
    <name type="scientific">Niastella yeongjuensis</name>
    <dbReference type="NCBI Taxonomy" id="354355"/>
    <lineage>
        <taxon>Bacteria</taxon>
        <taxon>Pseudomonadati</taxon>
        <taxon>Bacteroidota</taxon>
        <taxon>Chitinophagia</taxon>
        <taxon>Chitinophagales</taxon>
        <taxon>Chitinophagaceae</taxon>
        <taxon>Niastella</taxon>
    </lineage>
</organism>
<dbReference type="AlphaFoldDB" id="A0A1V9F0R6"/>
<evidence type="ECO:0000313" key="2">
    <source>
        <dbReference type="Proteomes" id="UP000192610"/>
    </source>
</evidence>
<evidence type="ECO:0000313" key="1">
    <source>
        <dbReference type="EMBL" id="OQP51971.1"/>
    </source>
</evidence>
<dbReference type="EMBL" id="LVXG01000009">
    <property type="protein sequence ID" value="OQP51971.1"/>
    <property type="molecule type" value="Genomic_DNA"/>
</dbReference>
<dbReference type="Proteomes" id="UP000192610">
    <property type="component" value="Unassembled WGS sequence"/>
</dbReference>